<accession>A0A7G1Q8M6</accession>
<sequence length="271" mass="32507">MEFKNTLQGFIGISLAELKDRAELMQRANNKYVLDTDTLIVFLEAMQNDFCILKINGIRNFTYHNIYWDSPNLRTFYDHNKDRRKRFKVRFRYYLESNLFFFEVKIREARSMTYKYRLPIDIETYQTKKLPESLFGFLSERIHQHYAYTLANDFIPSIQINYQRLTLVSKQSVERITVDHQLLFTFEQQEDNLPYNRYIIEVKSTTGRSSVDRWLQHNHHRPVSKCSKYSIGVNLLKLAHKNTQFTPTIRRSFHKPMDSFKYTPLSSKPPS</sequence>
<dbReference type="InterPro" id="IPR042267">
    <property type="entry name" value="VTC_sf"/>
</dbReference>
<keyword evidence="3" id="KW-1185">Reference proteome</keyword>
<dbReference type="AlphaFoldDB" id="A0A7G1Q8M6"/>
<protein>
    <submittedName>
        <fullName evidence="2">Putative VTC domain-containing protein</fullName>
    </submittedName>
</protein>
<dbReference type="Pfam" id="PF09359">
    <property type="entry name" value="VTC"/>
    <property type="match status" value="1"/>
</dbReference>
<dbReference type="Proteomes" id="UP000516072">
    <property type="component" value="Chromosome"/>
</dbReference>
<dbReference type="EMBL" id="LR778175">
    <property type="protein sequence ID" value="CAB1275350.1"/>
    <property type="molecule type" value="Genomic_DNA"/>
</dbReference>
<feature type="domain" description="VTC" evidence="1">
    <location>
        <begin position="27"/>
        <end position="236"/>
    </location>
</feature>
<dbReference type="Gene3D" id="3.20.100.30">
    <property type="entry name" value="VTC, catalytic tunnel domain"/>
    <property type="match status" value="1"/>
</dbReference>
<dbReference type="KEGG" id="ntg:NSCAC_0623"/>
<evidence type="ECO:0000259" key="1">
    <source>
        <dbReference type="Pfam" id="PF09359"/>
    </source>
</evidence>
<dbReference type="GO" id="GO:0006799">
    <property type="term" value="P:polyphosphate biosynthetic process"/>
    <property type="evidence" value="ECO:0007669"/>
    <property type="project" value="UniProtKB-ARBA"/>
</dbReference>
<proteinExistence type="predicted"/>
<evidence type="ECO:0000313" key="2">
    <source>
        <dbReference type="EMBL" id="CAB1275350.1"/>
    </source>
</evidence>
<evidence type="ECO:0000313" key="3">
    <source>
        <dbReference type="Proteomes" id="UP000516072"/>
    </source>
</evidence>
<reference evidence="2 3" key="1">
    <citation type="submission" date="2020-03" db="EMBL/GenBank/DDBJ databases">
        <authorList>
            <person name="Picone N."/>
        </authorList>
    </citation>
    <scope>NUCLEOTIDE SEQUENCE [LARGE SCALE GENOMIC DNA]</scope>
    <source>
        <strain evidence="2">NSCAC1</strain>
    </source>
</reference>
<dbReference type="RefSeq" id="WP_197744963.1">
    <property type="nucleotide sequence ID" value="NZ_LR778175.1"/>
</dbReference>
<gene>
    <name evidence="2" type="ORF">NSCAC_0623</name>
</gene>
<organism evidence="2 3">
    <name type="scientific">Candidatus Nitrosacidococcus tergens</name>
    <dbReference type="NCBI Taxonomy" id="553981"/>
    <lineage>
        <taxon>Bacteria</taxon>
        <taxon>Pseudomonadati</taxon>
        <taxon>Pseudomonadota</taxon>
        <taxon>Gammaproteobacteria</taxon>
        <taxon>Chromatiales</taxon>
        <taxon>Chromatiaceae</taxon>
        <taxon>Candidatus Nitrosacidococcus</taxon>
    </lineage>
</organism>
<dbReference type="InterPro" id="IPR018966">
    <property type="entry name" value="VTC_domain"/>
</dbReference>
<name>A0A7G1Q8M6_9GAMM</name>